<dbReference type="SUPFAM" id="SSF53474">
    <property type="entry name" value="alpha/beta-Hydrolases"/>
    <property type="match status" value="1"/>
</dbReference>
<name>A0ABP4SDX6_9ACTN</name>
<keyword evidence="1" id="KW-1133">Transmembrane helix</keyword>
<evidence type="ECO:0000256" key="1">
    <source>
        <dbReference type="SAM" id="Phobius"/>
    </source>
</evidence>
<dbReference type="PANTHER" id="PTHR43358">
    <property type="entry name" value="ALPHA/BETA-HYDROLASE"/>
    <property type="match status" value="1"/>
</dbReference>
<gene>
    <name evidence="3" type="ORF">GCM10009830_15610</name>
</gene>
<proteinExistence type="predicted"/>
<evidence type="ECO:0000259" key="2">
    <source>
        <dbReference type="Pfam" id="PF00326"/>
    </source>
</evidence>
<sequence>MTATAETEAPVRKRRKWLRAAIVSVAVLLVLALAGLAGAGWYFSNELLKPDHSSPEYPFAVEAVGDGTVTLPRDEDTEKPGTWGLAWEDGQTLVGDVVDQDEDSVTRALEGELAGDLAAGEMVRIDTYAYRGTPAALGIDFEEVQIPTGLGDAPAWLMPAERTTWVIGVHGRNASREETLRSAEIYHALGYPVLAVTYRNDEGAPAADNGLMSLGEYEADDVVDAIEFALDNGATDVILHGISMGGSTIAMAARKIEDPSVIRGLVFDSPCLDWNSTLDLQADNRNVIAPITWAAKRIVEPRADISLHDLDQRNFADEFAMPVLLFVDTADATVDHHATLDFAELLGDRATLVESASGHTATWNEDPARYAAELESYLSAL</sequence>
<dbReference type="InterPro" id="IPR029058">
    <property type="entry name" value="AB_hydrolase_fold"/>
</dbReference>
<protein>
    <recommendedName>
        <fullName evidence="2">Peptidase S9 prolyl oligopeptidase catalytic domain-containing protein</fullName>
    </recommendedName>
</protein>
<dbReference type="RefSeq" id="WP_344484076.1">
    <property type="nucleotide sequence ID" value="NZ_BAAAQF010000005.1"/>
</dbReference>
<accession>A0ABP4SDX6</accession>
<evidence type="ECO:0000313" key="3">
    <source>
        <dbReference type="EMBL" id="GAA1670551.1"/>
    </source>
</evidence>
<feature type="domain" description="Peptidase S9 prolyl oligopeptidase catalytic" evidence="2">
    <location>
        <begin position="187"/>
        <end position="349"/>
    </location>
</feature>
<feature type="transmembrane region" description="Helical" evidence="1">
    <location>
        <begin position="20"/>
        <end position="43"/>
    </location>
</feature>
<keyword evidence="1" id="KW-0812">Transmembrane</keyword>
<evidence type="ECO:0000313" key="4">
    <source>
        <dbReference type="Proteomes" id="UP001499851"/>
    </source>
</evidence>
<organism evidence="3 4">
    <name type="scientific">Glycomyces endophyticus</name>
    <dbReference type="NCBI Taxonomy" id="480996"/>
    <lineage>
        <taxon>Bacteria</taxon>
        <taxon>Bacillati</taxon>
        <taxon>Actinomycetota</taxon>
        <taxon>Actinomycetes</taxon>
        <taxon>Glycomycetales</taxon>
        <taxon>Glycomycetaceae</taxon>
        <taxon>Glycomyces</taxon>
    </lineage>
</organism>
<dbReference type="Pfam" id="PF00326">
    <property type="entry name" value="Peptidase_S9"/>
    <property type="match status" value="1"/>
</dbReference>
<comment type="caution">
    <text evidence="3">The sequence shown here is derived from an EMBL/GenBank/DDBJ whole genome shotgun (WGS) entry which is preliminary data.</text>
</comment>
<dbReference type="EMBL" id="BAAAQF010000005">
    <property type="protein sequence ID" value="GAA1670551.1"/>
    <property type="molecule type" value="Genomic_DNA"/>
</dbReference>
<dbReference type="InterPro" id="IPR001375">
    <property type="entry name" value="Peptidase_S9_cat"/>
</dbReference>
<dbReference type="Gene3D" id="3.40.50.1820">
    <property type="entry name" value="alpha/beta hydrolase"/>
    <property type="match status" value="1"/>
</dbReference>
<dbReference type="PANTHER" id="PTHR43358:SF4">
    <property type="entry name" value="ALPHA_BETA HYDROLASE FOLD-1 DOMAIN-CONTAINING PROTEIN"/>
    <property type="match status" value="1"/>
</dbReference>
<keyword evidence="1" id="KW-0472">Membrane</keyword>
<keyword evidence="4" id="KW-1185">Reference proteome</keyword>
<reference evidence="4" key="1">
    <citation type="journal article" date="2019" name="Int. J. Syst. Evol. Microbiol.">
        <title>The Global Catalogue of Microorganisms (GCM) 10K type strain sequencing project: providing services to taxonomists for standard genome sequencing and annotation.</title>
        <authorList>
            <consortium name="The Broad Institute Genomics Platform"/>
            <consortium name="The Broad Institute Genome Sequencing Center for Infectious Disease"/>
            <person name="Wu L."/>
            <person name="Ma J."/>
        </authorList>
    </citation>
    <scope>NUCLEOTIDE SEQUENCE [LARGE SCALE GENOMIC DNA]</scope>
    <source>
        <strain evidence="4">JCM 16001</strain>
    </source>
</reference>
<dbReference type="InterPro" id="IPR052920">
    <property type="entry name" value="DNA-binding_regulatory"/>
</dbReference>
<dbReference type="Proteomes" id="UP001499851">
    <property type="component" value="Unassembled WGS sequence"/>
</dbReference>